<dbReference type="HOGENOM" id="CLU_056134_1_0_12"/>
<dbReference type="SUPFAM" id="SSF53474">
    <property type="entry name" value="alpha/beta-Hydrolases"/>
    <property type="match status" value="1"/>
</dbReference>
<dbReference type="PANTHER" id="PTHR22946">
    <property type="entry name" value="DIENELACTONE HYDROLASE DOMAIN-CONTAINING PROTEIN-RELATED"/>
    <property type="match status" value="1"/>
</dbReference>
<dbReference type="OrthoDB" id="368268at2"/>
<dbReference type="PANTHER" id="PTHR22946:SF0">
    <property type="entry name" value="DIENELACTONE HYDROLASE DOMAIN-CONTAINING PROTEIN"/>
    <property type="match status" value="1"/>
</dbReference>
<keyword evidence="3" id="KW-1185">Reference proteome</keyword>
<name>F5YC25_LEAAZ</name>
<dbReference type="AlphaFoldDB" id="F5YC25"/>
<sequence length="315" mass="34976">MEGPRSTREKIIKTLGKMPEGAALDPVFSGMEKRDGYFIGTVSYQVEKDERVAAYLLYPENFRQGKNPGIVASHQHAGEYYVGKSEPAGLSSNTMYHYGKDLCKRGYVVICPDHLCFEDRRPPEYRRMENKVLDGENYERFMFCKLILEGSTLQAKYLHDLVCAVGILSGMEEVDPGRIGAIGHSLGGQETAWLAFYDSRIKAAVCSCGISRLSAILRDRINHNFAMFTPGMLEAGDLPALVSEICPRRFMMTNGANDAIFPRDGTEAIASAAKESYEKAGYGENFKAQLFEGGHSFPDEIKKAAYDFLDAGLKI</sequence>
<dbReference type="eggNOG" id="COG1506">
    <property type="taxonomic scope" value="Bacteria"/>
</dbReference>
<dbReference type="Gene3D" id="3.40.50.1820">
    <property type="entry name" value="alpha/beta hydrolase"/>
    <property type="match status" value="1"/>
</dbReference>
<evidence type="ECO:0000313" key="2">
    <source>
        <dbReference type="EMBL" id="AEF83123.1"/>
    </source>
</evidence>
<gene>
    <name evidence="2" type="ordered locus">TREAZ_1779</name>
</gene>
<dbReference type="EMBL" id="CP001841">
    <property type="protein sequence ID" value="AEF83123.1"/>
    <property type="molecule type" value="Genomic_DNA"/>
</dbReference>
<dbReference type="InterPro" id="IPR029058">
    <property type="entry name" value="AB_hydrolase_fold"/>
</dbReference>
<dbReference type="FunCoup" id="F5YC25">
    <property type="interactions" value="5"/>
</dbReference>
<organism evidence="2 3">
    <name type="scientific">Leadbettera azotonutricia (strain ATCC BAA-888 / DSM 13862 / ZAS-9)</name>
    <name type="common">Treponema azotonutricium</name>
    <dbReference type="NCBI Taxonomy" id="545695"/>
    <lineage>
        <taxon>Bacteria</taxon>
        <taxon>Pseudomonadati</taxon>
        <taxon>Spirochaetota</taxon>
        <taxon>Spirochaetia</taxon>
        <taxon>Spirochaetales</taxon>
        <taxon>Breznakiellaceae</taxon>
        <taxon>Leadbettera</taxon>
    </lineage>
</organism>
<dbReference type="InParanoid" id="F5YC25"/>
<reference evidence="2 3" key="2">
    <citation type="journal article" date="2011" name="ISME J.">
        <title>RNA-seq reveals cooperative metabolic interactions between two termite-gut spirochete species in co-culture.</title>
        <authorList>
            <person name="Rosenthal A.Z."/>
            <person name="Matson E.G."/>
            <person name="Eldar A."/>
            <person name="Leadbetter J.R."/>
        </authorList>
    </citation>
    <scope>NUCLEOTIDE SEQUENCE [LARGE SCALE GENOMIC DNA]</scope>
    <source>
        <strain evidence="3">ATCC BAA-888 / DSM 13862 / ZAS-9</strain>
    </source>
</reference>
<dbReference type="Pfam" id="PF01738">
    <property type="entry name" value="DLH"/>
    <property type="match status" value="1"/>
</dbReference>
<reference evidence="3" key="1">
    <citation type="submission" date="2009-12" db="EMBL/GenBank/DDBJ databases">
        <title>Complete sequence of Treponema azotonutricium strain ZAS-9.</title>
        <authorList>
            <person name="Tetu S.G."/>
            <person name="Matson E."/>
            <person name="Ren Q."/>
            <person name="Seshadri R."/>
            <person name="Elbourne L."/>
            <person name="Hassan K.A."/>
            <person name="Durkin A."/>
            <person name="Radune D."/>
            <person name="Mohamoud Y."/>
            <person name="Shay R."/>
            <person name="Jin S."/>
            <person name="Zhang X."/>
            <person name="Lucey K."/>
            <person name="Ballor N.R."/>
            <person name="Ottesen E."/>
            <person name="Rosenthal R."/>
            <person name="Allen A."/>
            <person name="Leadbetter J.R."/>
            <person name="Paulsen I.T."/>
        </authorList>
    </citation>
    <scope>NUCLEOTIDE SEQUENCE [LARGE SCALE GENOMIC DNA]</scope>
    <source>
        <strain evidence="3">ATCC BAA-888 / DSM 13862 / ZAS-9</strain>
    </source>
</reference>
<dbReference type="InterPro" id="IPR002925">
    <property type="entry name" value="Dienelactn_hydro"/>
</dbReference>
<dbReference type="Proteomes" id="UP000009222">
    <property type="component" value="Chromosome"/>
</dbReference>
<dbReference type="RefSeq" id="WP_015710251.1">
    <property type="nucleotide sequence ID" value="NC_015577.1"/>
</dbReference>
<feature type="domain" description="Dienelactone hydrolase" evidence="1">
    <location>
        <begin position="88"/>
        <end position="209"/>
    </location>
</feature>
<dbReference type="KEGG" id="taz:TREAZ_1779"/>
<evidence type="ECO:0000313" key="3">
    <source>
        <dbReference type="Proteomes" id="UP000009222"/>
    </source>
</evidence>
<dbReference type="GO" id="GO:0016787">
    <property type="term" value="F:hydrolase activity"/>
    <property type="evidence" value="ECO:0007669"/>
    <property type="project" value="InterPro"/>
</dbReference>
<dbReference type="InterPro" id="IPR050261">
    <property type="entry name" value="FrsA_esterase"/>
</dbReference>
<proteinExistence type="predicted"/>
<protein>
    <recommendedName>
        <fullName evidence="1">Dienelactone hydrolase domain-containing protein</fullName>
    </recommendedName>
</protein>
<dbReference type="STRING" id="545695.TREAZ_1779"/>
<accession>F5YC25</accession>
<evidence type="ECO:0000259" key="1">
    <source>
        <dbReference type="Pfam" id="PF01738"/>
    </source>
</evidence>